<evidence type="ECO:0008006" key="3">
    <source>
        <dbReference type="Google" id="ProtNLM"/>
    </source>
</evidence>
<feature type="non-terminal residue" evidence="1">
    <location>
        <position position="1"/>
    </location>
</feature>
<dbReference type="Proteomes" id="UP000242381">
    <property type="component" value="Unassembled WGS sequence"/>
</dbReference>
<name>A0A1X0SA72_RHIZD</name>
<accession>A0A1X0SA72</accession>
<evidence type="ECO:0000313" key="2">
    <source>
        <dbReference type="Proteomes" id="UP000242381"/>
    </source>
</evidence>
<sequence>PIILTKSVELNKFIQVLKSQTPPVRLHRPTIGLKPTFNYIPSLDRPSISLSPLQMKLAFLLGATCFLRPSDLHRIPFSSTKVTNTGSLYFEVHCTKEKPIVALRTLLIHCFCTLTLKPLSVRTVQYWISKFVRKSTTEPRVSFQSIASSLALKVGIPKDGIVTMDIWSSSAVFENHYRREHLSLNSISPAH</sequence>
<dbReference type="EMBL" id="KV921282">
    <property type="protein sequence ID" value="ORE21194.1"/>
    <property type="molecule type" value="Genomic_DNA"/>
</dbReference>
<proteinExistence type="predicted"/>
<protein>
    <recommendedName>
        <fullName evidence="3">Tyr recombinase domain-containing protein</fullName>
    </recommendedName>
</protein>
<dbReference type="VEuPathDB" id="FungiDB:BCV72DRAFT_226292"/>
<reference evidence="1 2" key="1">
    <citation type="journal article" date="2016" name="Proc. Natl. Acad. Sci. U.S.A.">
        <title>Lipid metabolic changes in an early divergent fungus govern the establishment of a mutualistic symbiosis with endobacteria.</title>
        <authorList>
            <person name="Lastovetsky O.A."/>
            <person name="Gaspar M.L."/>
            <person name="Mondo S.J."/>
            <person name="LaButti K.M."/>
            <person name="Sandor L."/>
            <person name="Grigoriev I.V."/>
            <person name="Henry S.A."/>
            <person name="Pawlowska T.E."/>
        </authorList>
    </citation>
    <scope>NUCLEOTIDE SEQUENCE [LARGE SCALE GENOMIC DNA]</scope>
    <source>
        <strain evidence="1 2">ATCC 11559</strain>
    </source>
</reference>
<dbReference type="AlphaFoldDB" id="A0A1X0SA72"/>
<gene>
    <name evidence="1" type="ORF">BCV71DRAFT_277228</name>
</gene>
<evidence type="ECO:0000313" key="1">
    <source>
        <dbReference type="EMBL" id="ORE21194.1"/>
    </source>
</evidence>
<organism evidence="1 2">
    <name type="scientific">Rhizopus microsporus</name>
    <dbReference type="NCBI Taxonomy" id="58291"/>
    <lineage>
        <taxon>Eukaryota</taxon>
        <taxon>Fungi</taxon>
        <taxon>Fungi incertae sedis</taxon>
        <taxon>Mucoromycota</taxon>
        <taxon>Mucoromycotina</taxon>
        <taxon>Mucoromycetes</taxon>
        <taxon>Mucorales</taxon>
        <taxon>Mucorineae</taxon>
        <taxon>Rhizopodaceae</taxon>
        <taxon>Rhizopus</taxon>
    </lineage>
</organism>